<name>A0A3S8G615_9CAUD</name>
<dbReference type="EMBL" id="MK165657">
    <property type="protein sequence ID" value="AZF90052.1"/>
    <property type="molecule type" value="Genomic_DNA"/>
</dbReference>
<evidence type="ECO:0000313" key="2">
    <source>
        <dbReference type="Proteomes" id="UP000278799"/>
    </source>
</evidence>
<evidence type="ECO:0000313" key="1">
    <source>
        <dbReference type="EMBL" id="AZF90052.1"/>
    </source>
</evidence>
<keyword evidence="2" id="KW-1185">Reference proteome</keyword>
<sequence length="80" mass="9233">MYEIETGHKVPKQRRKAGSVPKAVQQAFNDYAEAYKAVYGVRPLSFTYDRESGFIRVESSSGVSVQRLREMTKQLRYRKG</sequence>
<reference evidence="1 2" key="1">
    <citation type="submission" date="2018-11" db="EMBL/GenBank/DDBJ databases">
        <authorList>
            <person name="Lin Z."/>
            <person name="Wang T."/>
            <person name="Guo Y."/>
        </authorList>
    </citation>
    <scope>NUCLEOTIDE SEQUENCE [LARGE SCALE GENOMIC DNA]</scope>
</reference>
<dbReference type="Proteomes" id="UP000278799">
    <property type="component" value="Segment"/>
</dbReference>
<organism evidence="1 2">
    <name type="scientific">Pseudomonas phage vB_PaeS_SCUT-S3</name>
    <dbReference type="NCBI Taxonomy" id="2382122"/>
    <lineage>
        <taxon>Viruses</taxon>
        <taxon>Duplodnaviria</taxon>
        <taxon>Heunggongvirae</taxon>
        <taxon>Uroviricota</taxon>
        <taxon>Caudoviricetes</taxon>
        <taxon>Jondennisvirinae</taxon>
        <taxon>Septimatrevirus</taxon>
        <taxon>Septimatrevirus SCUTS3</taxon>
    </lineage>
</organism>
<gene>
    <name evidence="1" type="ORF">S3_047</name>
</gene>
<proteinExistence type="predicted"/>
<protein>
    <submittedName>
        <fullName evidence="1">Uncharacterized protein</fullName>
    </submittedName>
</protein>
<accession>A0A3S8G615</accession>